<reference evidence="1" key="1">
    <citation type="submission" date="2021-06" db="EMBL/GenBank/DDBJ databases">
        <authorList>
            <person name="Kallberg Y."/>
            <person name="Tangrot J."/>
            <person name="Rosling A."/>
        </authorList>
    </citation>
    <scope>NUCLEOTIDE SEQUENCE</scope>
    <source>
        <strain evidence="1">MT106</strain>
    </source>
</reference>
<evidence type="ECO:0000313" key="1">
    <source>
        <dbReference type="EMBL" id="CAG8469826.1"/>
    </source>
</evidence>
<name>A0A9N8W3Q3_9GLOM</name>
<dbReference type="EMBL" id="CAJVPL010000231">
    <property type="protein sequence ID" value="CAG8469826.1"/>
    <property type="molecule type" value="Genomic_DNA"/>
</dbReference>
<dbReference type="AlphaFoldDB" id="A0A9N8W3Q3"/>
<evidence type="ECO:0000313" key="2">
    <source>
        <dbReference type="Proteomes" id="UP000789831"/>
    </source>
</evidence>
<sequence length="73" mass="8701">MPQEKAKCQDTSSKFQGLSSLTREQREDRLRWRCALMLGEDPDKFMMIREKGEDSKKYIKMSIREMLISEELL</sequence>
<gene>
    <name evidence="1" type="ORF">AGERDE_LOCUS2682</name>
</gene>
<proteinExistence type="predicted"/>
<keyword evidence="2" id="KW-1185">Reference proteome</keyword>
<accession>A0A9N8W3Q3</accession>
<organism evidence="1 2">
    <name type="scientific">Ambispora gerdemannii</name>
    <dbReference type="NCBI Taxonomy" id="144530"/>
    <lineage>
        <taxon>Eukaryota</taxon>
        <taxon>Fungi</taxon>
        <taxon>Fungi incertae sedis</taxon>
        <taxon>Mucoromycota</taxon>
        <taxon>Glomeromycotina</taxon>
        <taxon>Glomeromycetes</taxon>
        <taxon>Archaeosporales</taxon>
        <taxon>Ambisporaceae</taxon>
        <taxon>Ambispora</taxon>
    </lineage>
</organism>
<dbReference type="Proteomes" id="UP000789831">
    <property type="component" value="Unassembled WGS sequence"/>
</dbReference>
<protein>
    <submittedName>
        <fullName evidence="1">11321_t:CDS:1</fullName>
    </submittedName>
</protein>
<comment type="caution">
    <text evidence="1">The sequence shown here is derived from an EMBL/GenBank/DDBJ whole genome shotgun (WGS) entry which is preliminary data.</text>
</comment>